<feature type="transmembrane region" description="Helical" evidence="1">
    <location>
        <begin position="425"/>
        <end position="447"/>
    </location>
</feature>
<accession>A0A1H3HIJ5</accession>
<feature type="transmembrane region" description="Helical" evidence="1">
    <location>
        <begin position="164"/>
        <end position="197"/>
    </location>
</feature>
<name>A0A1H3HIJ5_9BACT</name>
<feature type="transmembrane region" description="Helical" evidence="1">
    <location>
        <begin position="90"/>
        <end position="120"/>
    </location>
</feature>
<dbReference type="AlphaFoldDB" id="A0A1H3HIJ5"/>
<feature type="transmembrane region" description="Helical" evidence="1">
    <location>
        <begin position="337"/>
        <end position="355"/>
    </location>
</feature>
<feature type="transmembrane region" description="Helical" evidence="1">
    <location>
        <begin position="25"/>
        <end position="48"/>
    </location>
</feature>
<proteinExistence type="predicted"/>
<feature type="transmembrane region" description="Helical" evidence="1">
    <location>
        <begin position="263"/>
        <end position="290"/>
    </location>
</feature>
<keyword evidence="1" id="KW-1133">Transmembrane helix</keyword>
<keyword evidence="3" id="KW-1185">Reference proteome</keyword>
<reference evidence="3" key="1">
    <citation type="submission" date="2016-10" db="EMBL/GenBank/DDBJ databases">
        <authorList>
            <person name="Varghese N."/>
            <person name="Submissions S."/>
        </authorList>
    </citation>
    <scope>NUCLEOTIDE SEQUENCE [LARGE SCALE GENOMIC DNA]</scope>
    <source>
        <strain evidence="3">CGMCC 1.8975</strain>
    </source>
</reference>
<organism evidence="2 3">
    <name type="scientific">Hymenobacter psychrophilus</name>
    <dbReference type="NCBI Taxonomy" id="651662"/>
    <lineage>
        <taxon>Bacteria</taxon>
        <taxon>Pseudomonadati</taxon>
        <taxon>Bacteroidota</taxon>
        <taxon>Cytophagia</taxon>
        <taxon>Cytophagales</taxon>
        <taxon>Hymenobacteraceae</taxon>
        <taxon>Hymenobacter</taxon>
    </lineage>
</organism>
<dbReference type="Proteomes" id="UP000199249">
    <property type="component" value="Unassembled WGS sequence"/>
</dbReference>
<evidence type="ECO:0008006" key="4">
    <source>
        <dbReference type="Google" id="ProtNLM"/>
    </source>
</evidence>
<feature type="transmembrane region" description="Helical" evidence="1">
    <location>
        <begin position="127"/>
        <end position="144"/>
    </location>
</feature>
<evidence type="ECO:0000313" key="3">
    <source>
        <dbReference type="Proteomes" id="UP000199249"/>
    </source>
</evidence>
<sequence>METTLPRPDAAGTRPRRLARLGARLAPLLLHTGVLVGLYAVLYTLGIITQLPDNSNLLSWDADLFHRIAQTGYDDAASGINAFFPLLPGIWHFTGFSAIQISLLNATCLLAGMALLGWAFRLSNRQLLVALSGPLLLFGLVPYAEALFFLGSAVLLAGLHRQRLGLVVLGLVVACLARSAATLLIPSYLFAELLWWGRGHWRWAQLGRLLAGIAACLVALGGVMLLQYRSHGDALAFYKVHALWGHIWQPPLLPLHSSAGINVLWLDATALVVAGLSLLSCLVLGLHWLTSWRTTPTATAVAAQALPPSKAVLFSLSYCVGAGYFIVFYQAGDLVGLARYVLASPFFVVLFWQLGQLPRQRARQLAAAVLGAGLLAVLALGGLGGFNSFYPGQALVYFGLFLLYLLAYVAVGARLTPWFREAGTALYLVNCLVMLYLLDLFLHVIWIN</sequence>
<feature type="transmembrane region" description="Helical" evidence="1">
    <location>
        <begin position="367"/>
        <end position="389"/>
    </location>
</feature>
<evidence type="ECO:0000256" key="1">
    <source>
        <dbReference type="SAM" id="Phobius"/>
    </source>
</evidence>
<evidence type="ECO:0000313" key="2">
    <source>
        <dbReference type="EMBL" id="SDY15366.1"/>
    </source>
</evidence>
<dbReference type="EMBL" id="FNOV01000006">
    <property type="protein sequence ID" value="SDY15366.1"/>
    <property type="molecule type" value="Genomic_DNA"/>
</dbReference>
<feature type="transmembrane region" description="Helical" evidence="1">
    <location>
        <begin position="209"/>
        <end position="228"/>
    </location>
</feature>
<feature type="transmembrane region" description="Helical" evidence="1">
    <location>
        <begin position="311"/>
        <end position="331"/>
    </location>
</feature>
<keyword evidence="1" id="KW-0472">Membrane</keyword>
<keyword evidence="1" id="KW-0812">Transmembrane</keyword>
<protein>
    <recommendedName>
        <fullName evidence="4">Mannosyltransferase (PIG-V)</fullName>
    </recommendedName>
</protein>
<feature type="transmembrane region" description="Helical" evidence="1">
    <location>
        <begin position="395"/>
        <end position="413"/>
    </location>
</feature>
<dbReference type="STRING" id="651662.SAMN04488069_10614"/>
<dbReference type="RefSeq" id="WP_092739586.1">
    <property type="nucleotide sequence ID" value="NZ_FNOV01000006.1"/>
</dbReference>
<gene>
    <name evidence="2" type="ORF">SAMN04488069_10614</name>
</gene>